<accession>A0A2B4SYR3</accession>
<evidence type="ECO:0000256" key="1">
    <source>
        <dbReference type="ARBA" id="ARBA00022741"/>
    </source>
</evidence>
<feature type="domain" description="DNA helicase B winged helix" evidence="5">
    <location>
        <begin position="224"/>
        <end position="328"/>
    </location>
</feature>
<feature type="compositionally biased region" description="Acidic residues" evidence="3">
    <location>
        <begin position="20"/>
        <end position="35"/>
    </location>
</feature>
<feature type="region of interest" description="Disordered" evidence="3">
    <location>
        <begin position="1"/>
        <end position="35"/>
    </location>
</feature>
<evidence type="ECO:0000313" key="7">
    <source>
        <dbReference type="Proteomes" id="UP000225706"/>
    </source>
</evidence>
<dbReference type="Pfam" id="PF13604">
    <property type="entry name" value="AAA_30"/>
    <property type="match status" value="1"/>
</dbReference>
<evidence type="ECO:0000256" key="2">
    <source>
        <dbReference type="ARBA" id="ARBA00022840"/>
    </source>
</evidence>
<dbReference type="STRING" id="50429.A0A2B4SYR3"/>
<dbReference type="PANTHER" id="PTHR43788">
    <property type="entry name" value="DNA2/NAM7 HELICASE FAMILY MEMBER"/>
    <property type="match status" value="1"/>
</dbReference>
<dbReference type="Proteomes" id="UP000225706">
    <property type="component" value="Unassembled WGS sequence"/>
</dbReference>
<keyword evidence="6" id="KW-0378">Hydrolase</keyword>
<evidence type="ECO:0000259" key="5">
    <source>
        <dbReference type="Pfam" id="PF25894"/>
    </source>
</evidence>
<proteinExistence type="predicted"/>
<keyword evidence="7" id="KW-1185">Reference proteome</keyword>
<feature type="compositionally biased region" description="Polar residues" evidence="3">
    <location>
        <begin position="914"/>
        <end position="924"/>
    </location>
</feature>
<dbReference type="AlphaFoldDB" id="A0A2B4SYR3"/>
<evidence type="ECO:0000259" key="4">
    <source>
        <dbReference type="Pfam" id="PF13538"/>
    </source>
</evidence>
<feature type="domain" description="UvrD-like helicase C-terminal" evidence="4">
    <location>
        <begin position="743"/>
        <end position="789"/>
    </location>
</feature>
<name>A0A2B4SYR3_STYPI</name>
<dbReference type="CDD" id="cd18809">
    <property type="entry name" value="SF1_C_RecD"/>
    <property type="match status" value="1"/>
</dbReference>
<feature type="region of interest" description="Disordered" evidence="3">
    <location>
        <begin position="910"/>
        <end position="931"/>
    </location>
</feature>
<dbReference type="GO" id="GO:0005524">
    <property type="term" value="F:ATP binding"/>
    <property type="evidence" value="ECO:0007669"/>
    <property type="project" value="UniProtKB-KW"/>
</dbReference>
<keyword evidence="6" id="KW-0347">Helicase</keyword>
<dbReference type="Gene3D" id="2.30.30.940">
    <property type="match status" value="1"/>
</dbReference>
<dbReference type="GO" id="GO:0003678">
    <property type="term" value="F:DNA helicase activity"/>
    <property type="evidence" value="ECO:0007669"/>
    <property type="project" value="UniProtKB-ARBA"/>
</dbReference>
<dbReference type="Gene3D" id="3.40.50.300">
    <property type="entry name" value="P-loop containing nucleotide triphosphate hydrolases"/>
    <property type="match status" value="2"/>
</dbReference>
<keyword evidence="2" id="KW-0067">ATP-binding</keyword>
<comment type="caution">
    <text evidence="6">The sequence shown here is derived from an EMBL/GenBank/DDBJ whole genome shotgun (WGS) entry which is preliminary data.</text>
</comment>
<gene>
    <name evidence="6" type="primary">Helb</name>
    <name evidence="6" type="ORF">AWC38_SpisGene1358</name>
</gene>
<evidence type="ECO:0000313" key="6">
    <source>
        <dbReference type="EMBL" id="PFX33712.1"/>
    </source>
</evidence>
<dbReference type="InterPro" id="IPR058839">
    <property type="entry name" value="WHD_HELB"/>
</dbReference>
<protein>
    <submittedName>
        <fullName evidence="6">DNA helicase B</fullName>
    </submittedName>
</protein>
<dbReference type="EMBL" id="LSMT01000009">
    <property type="protein sequence ID" value="PFX33712.1"/>
    <property type="molecule type" value="Genomic_DNA"/>
</dbReference>
<keyword evidence="1" id="KW-0547">Nucleotide-binding</keyword>
<feature type="compositionally biased region" description="Basic and acidic residues" evidence="3">
    <location>
        <begin position="8"/>
        <end position="19"/>
    </location>
</feature>
<reference evidence="7" key="1">
    <citation type="journal article" date="2017" name="bioRxiv">
        <title>Comparative analysis of the genomes of Stylophora pistillata and Acropora digitifera provides evidence for extensive differences between species of corals.</title>
        <authorList>
            <person name="Voolstra C.R."/>
            <person name="Li Y."/>
            <person name="Liew Y.J."/>
            <person name="Baumgarten S."/>
            <person name="Zoccola D."/>
            <person name="Flot J.-F."/>
            <person name="Tambutte S."/>
            <person name="Allemand D."/>
            <person name="Aranda M."/>
        </authorList>
    </citation>
    <scope>NUCLEOTIDE SEQUENCE [LARGE SCALE GENOMIC DNA]</scope>
</reference>
<dbReference type="InterPro" id="IPR027785">
    <property type="entry name" value="UvrD-like_helicase_C"/>
</dbReference>
<dbReference type="CDD" id="cd17933">
    <property type="entry name" value="DEXSc_RecD-like"/>
    <property type="match status" value="1"/>
</dbReference>
<dbReference type="InterPro" id="IPR027417">
    <property type="entry name" value="P-loop_NTPase"/>
</dbReference>
<dbReference type="Pfam" id="PF13538">
    <property type="entry name" value="UvrD_C_2"/>
    <property type="match status" value="1"/>
</dbReference>
<dbReference type="PANTHER" id="PTHR43788:SF6">
    <property type="entry name" value="DNA HELICASE B"/>
    <property type="match status" value="1"/>
</dbReference>
<dbReference type="OrthoDB" id="416437at2759"/>
<dbReference type="InterPro" id="IPR050534">
    <property type="entry name" value="Coronavir_polyprotein_1ab"/>
</dbReference>
<dbReference type="SUPFAM" id="SSF52540">
    <property type="entry name" value="P-loop containing nucleoside triphosphate hydrolases"/>
    <property type="match status" value="2"/>
</dbReference>
<evidence type="ECO:0000256" key="3">
    <source>
        <dbReference type="SAM" id="MobiDB-lite"/>
    </source>
</evidence>
<dbReference type="Pfam" id="PF25894">
    <property type="entry name" value="WHD_HELB"/>
    <property type="match status" value="1"/>
</dbReference>
<sequence>MTSFYVIAEEKDSDKKQGDSDFESESDDEGFEDADQDFDFVHKPSHKLRNGVKKMQEMEVENGRFRLGRGTTYVRGRFDERFSYPWWRVEFELHASKSSKNVKHATSLPSYSIRTDDNVDKSLLSQFLTRGLKVNDQHVTMLLEFIEMQNIKPTLEDLVKNLEKFSATGKVGHDVAVQISTALQHTPTGKAFAVPYFTGYAHRLFPRRVCSIFEEYSLEMLEKLNEALDKEPWVFGYWRVLKERFELSSCEVKLKSFQDCNLLNQMPIAKQDALCIYNALSGLILKDGHTFVEFKMLKKMEKLKGITNWKESLDYLKEIDVVGTSENHLGDNQHVFLTHIRHYEEGIAKQVAAIMDKKPWLDNVKIDEKIFDGDVDQIHAAQLISTKPVAVLSGRGGCGKTFVVSEILKKVLEEKKEKILQENPVNSVETNIDICEDYSEKLKEVNEQVLLTAPTGKAASILGKRIGIPAHTLHSVIFTFLHWKNKGGDHNEWKFSKVCLLVCDECRLVSVRVFYKLIIILHWHAQLQHVMLLGDVNQLPSIEPGNFLSDLFHVLEKDALCITLPTNHRSDSELIVQNAGKISLQQMPPFDPQRGFFSVKYNANADSDGNKITQVVKGVLKNEGNPFVLPKPDESQFVAFRRNDCDNINEICAQHFSKHPIKDHRGKLKFEVGDKVCVRRNVVCLDEYDKKTVKICNGEIFFIQEVIQEQDERNKKKMFFCLDNGEKKIKIDFRTLKSAKLSHAWARTIHTFQGSECDTIVYVVGNPCYQNWQHVYTAVTRGVRQVIMIYKHSSLLRAVTSHPVPRKTKLKEDIKKALRCRFRPNMHDGMSTNAQIGLDSGVGVENTFPLLPADDMKEAAVNSVLEAHGEDQKRVSEKSFPQATPSTSDLRCSTDFFISKKNLNIRKHWKEQGDTSYAPASQRSRSSRELAADHRQEMAVNASDARDPQKISVGSPQRWNSGFEVVVESPSHKRKHPENTKQDGQEILDAKIFQSPILKRKYPEGTTLLSPPQTPPCLRKFSSSLSSVSPLSQTSTEIQQAADKNTATTGTTAKYNGHCKVCKRPVRAGKDQIIYHFKGSSKSWIHVKCSTSDTQKGPV</sequence>
<organism evidence="6 7">
    <name type="scientific">Stylophora pistillata</name>
    <name type="common">Smooth cauliflower coral</name>
    <dbReference type="NCBI Taxonomy" id="50429"/>
    <lineage>
        <taxon>Eukaryota</taxon>
        <taxon>Metazoa</taxon>
        <taxon>Cnidaria</taxon>
        <taxon>Anthozoa</taxon>
        <taxon>Hexacorallia</taxon>
        <taxon>Scleractinia</taxon>
        <taxon>Astrocoeniina</taxon>
        <taxon>Pocilloporidae</taxon>
        <taxon>Stylophora</taxon>
    </lineage>
</organism>